<evidence type="ECO:0000313" key="2">
    <source>
        <dbReference type="Proteomes" id="UP000005867"/>
    </source>
</evidence>
<dbReference type="AlphaFoldDB" id="G7VHS9"/>
<dbReference type="BioCyc" id="PSP1104324:GJSN-639-MONOMER"/>
<name>G7VHS9_9CREN</name>
<dbReference type="STRING" id="1104324.P186_0650"/>
<dbReference type="Proteomes" id="UP000005867">
    <property type="component" value="Chromosome"/>
</dbReference>
<protein>
    <submittedName>
        <fullName evidence="1">Uncharacterized protein</fullName>
    </submittedName>
</protein>
<proteinExistence type="predicted"/>
<dbReference type="KEGG" id="pyr:P186_0650"/>
<organism evidence="1 2">
    <name type="scientific">Pyrobaculum ferrireducens</name>
    <dbReference type="NCBI Taxonomy" id="1104324"/>
    <lineage>
        <taxon>Archaea</taxon>
        <taxon>Thermoproteota</taxon>
        <taxon>Thermoprotei</taxon>
        <taxon>Thermoproteales</taxon>
        <taxon>Thermoproteaceae</taxon>
        <taxon>Pyrobaculum</taxon>
    </lineage>
</organism>
<dbReference type="EMBL" id="CP003098">
    <property type="protein sequence ID" value="AET32101.1"/>
    <property type="molecule type" value="Genomic_DNA"/>
</dbReference>
<accession>G7VHS9</accession>
<keyword evidence="2" id="KW-1185">Reference proteome</keyword>
<gene>
    <name evidence="1" type="ORF">P186_0650</name>
</gene>
<sequence>MKMATTQGAVEALKSKALPLKRPVVASTWIGKCVIISVIDVLNQRLCESRRVPYPRSAAGAERRLRGGGRRRRA</sequence>
<reference evidence="1 2" key="1">
    <citation type="journal article" date="2012" name="J. Bacteriol.">
        <title>Complete genome sequence of strain 1860, a crenarchaeon of the genus pyrobaculum able to grow with various electron acceptors.</title>
        <authorList>
            <person name="Mardanov A.V."/>
            <person name="Gumerov V.M."/>
            <person name="Slobodkina G.B."/>
            <person name="Beletsky A.V."/>
            <person name="Bonch-Osmolovskaya E.A."/>
            <person name="Ravin N.V."/>
            <person name="Skryabin K.G."/>
        </authorList>
    </citation>
    <scope>NUCLEOTIDE SEQUENCE [LARGE SCALE GENOMIC DNA]</scope>
    <source>
        <strain evidence="1 2">1860</strain>
    </source>
</reference>
<evidence type="ECO:0000313" key="1">
    <source>
        <dbReference type="EMBL" id="AET32101.1"/>
    </source>
</evidence>
<dbReference type="HOGENOM" id="CLU_2679085_0_0_2"/>